<feature type="signal peptide" evidence="1">
    <location>
        <begin position="1"/>
        <end position="20"/>
    </location>
</feature>
<dbReference type="EMBL" id="CP092873">
    <property type="protein sequence ID" value="UYV74445.1"/>
    <property type="molecule type" value="Genomic_DNA"/>
</dbReference>
<reference evidence="2 3" key="1">
    <citation type="submission" date="2022-01" db="EMBL/GenBank/DDBJ databases">
        <title>A chromosomal length assembly of Cordylochernes scorpioides.</title>
        <authorList>
            <person name="Zeh D."/>
            <person name="Zeh J."/>
        </authorList>
    </citation>
    <scope>NUCLEOTIDE SEQUENCE [LARGE SCALE GENOMIC DNA]</scope>
    <source>
        <strain evidence="2">IN4F17</strain>
        <tissue evidence="2">Whole Body</tissue>
    </source>
</reference>
<evidence type="ECO:0008006" key="4">
    <source>
        <dbReference type="Google" id="ProtNLM"/>
    </source>
</evidence>
<evidence type="ECO:0000313" key="3">
    <source>
        <dbReference type="Proteomes" id="UP001235939"/>
    </source>
</evidence>
<keyword evidence="1" id="KW-0732">Signal</keyword>
<protein>
    <recommendedName>
        <fullName evidence="4">Secreted protein</fullName>
    </recommendedName>
</protein>
<name>A0ABY6L4T0_9ARAC</name>
<evidence type="ECO:0000256" key="1">
    <source>
        <dbReference type="SAM" id="SignalP"/>
    </source>
</evidence>
<feature type="chain" id="PRO_5045936615" description="Secreted protein" evidence="1">
    <location>
        <begin position="21"/>
        <end position="95"/>
    </location>
</feature>
<accession>A0ABY6L4T0</accession>
<proteinExistence type="predicted"/>
<dbReference type="Proteomes" id="UP001235939">
    <property type="component" value="Chromosome 11"/>
</dbReference>
<keyword evidence="3" id="KW-1185">Reference proteome</keyword>
<gene>
    <name evidence="2" type="ORF">LAZ67_11003582</name>
</gene>
<organism evidence="2 3">
    <name type="scientific">Cordylochernes scorpioides</name>
    <dbReference type="NCBI Taxonomy" id="51811"/>
    <lineage>
        <taxon>Eukaryota</taxon>
        <taxon>Metazoa</taxon>
        <taxon>Ecdysozoa</taxon>
        <taxon>Arthropoda</taxon>
        <taxon>Chelicerata</taxon>
        <taxon>Arachnida</taxon>
        <taxon>Pseudoscorpiones</taxon>
        <taxon>Cheliferoidea</taxon>
        <taxon>Chernetidae</taxon>
        <taxon>Cordylochernes</taxon>
    </lineage>
</organism>
<sequence>MCQSPYFYMIVMVTMLLTKCYTPRLQSPASTVLLVTTKAEAVQLSHGQVRQLLSQRPLCRPQGKVLPNCQSCKVLVLSSCLLTSADPIRPNLHLP</sequence>
<evidence type="ECO:0000313" key="2">
    <source>
        <dbReference type="EMBL" id="UYV74445.1"/>
    </source>
</evidence>